<comment type="caution">
    <text evidence="1">The sequence shown here is derived from an EMBL/GenBank/DDBJ whole genome shotgun (WGS) entry which is preliminary data.</text>
</comment>
<proteinExistence type="predicted"/>
<evidence type="ECO:0000313" key="2">
    <source>
        <dbReference type="Proteomes" id="UP000070458"/>
    </source>
</evidence>
<accession>A0A139PU14</accession>
<protein>
    <recommendedName>
        <fullName evidence="3">DUF2313 domain-containing protein</fullName>
    </recommendedName>
</protein>
<dbReference type="RefSeq" id="WP_061439041.1">
    <property type="nucleotide sequence ID" value="NZ_KQ970286.1"/>
</dbReference>
<dbReference type="Proteomes" id="UP000070458">
    <property type="component" value="Unassembled WGS sequence"/>
</dbReference>
<evidence type="ECO:0000313" key="1">
    <source>
        <dbReference type="EMBL" id="KXT93777.1"/>
    </source>
</evidence>
<organism evidence="1 2">
    <name type="scientific">Streptococcus mitis</name>
    <dbReference type="NCBI Taxonomy" id="28037"/>
    <lineage>
        <taxon>Bacteria</taxon>
        <taxon>Bacillati</taxon>
        <taxon>Bacillota</taxon>
        <taxon>Bacilli</taxon>
        <taxon>Lactobacillales</taxon>
        <taxon>Streptococcaceae</taxon>
        <taxon>Streptococcus</taxon>
        <taxon>Streptococcus mitis group</taxon>
    </lineage>
</organism>
<evidence type="ECO:0008006" key="3">
    <source>
        <dbReference type="Google" id="ProtNLM"/>
    </source>
</evidence>
<name>A0A139PU14_STRMT</name>
<sequence length="172" mass="20067">MSQVRYRMLSALPEVLDPTINDLFETEIPELELITDLIFDTRRLMLLPEATEDWITRWEKALQVKPKTTDLEERRRYLITLISSKIKINSVSLQKITKSFTNVNNLVTVKGSAVHIRFLGELPTGYLNRFLKYVRELIPAHLGIQFSVEAPMMNEIYVGAHTFRDIRSVRFE</sequence>
<dbReference type="PATRIC" id="fig|28037.233.peg.823"/>
<reference evidence="1 2" key="1">
    <citation type="submission" date="2016-01" db="EMBL/GenBank/DDBJ databases">
        <title>Highly variable Streptococcus oralis are common among viridans streptococci isolated from primates.</title>
        <authorList>
            <person name="Denapaite D."/>
            <person name="Rieger M."/>
            <person name="Koendgen S."/>
            <person name="Brueckner R."/>
            <person name="Ochigava I."/>
            <person name="Kappeler P."/>
            <person name="Maetz-Rensing K."/>
            <person name="Leendertz F."/>
            <person name="Hakenbeck R."/>
        </authorList>
    </citation>
    <scope>NUCLEOTIDE SEQUENCE [LARGE SCALE GENOMIC DNA]</scope>
    <source>
        <strain evidence="1 2">DD26</strain>
    </source>
</reference>
<dbReference type="EMBL" id="LQOD01000138">
    <property type="protein sequence ID" value="KXT93777.1"/>
    <property type="molecule type" value="Genomic_DNA"/>
</dbReference>
<dbReference type="AlphaFoldDB" id="A0A139PU14"/>
<gene>
    <name evidence="1" type="ORF">SMIDD26_00729</name>
</gene>